<dbReference type="Proteomes" id="UP000663843">
    <property type="component" value="Unassembled WGS sequence"/>
</dbReference>
<name>A0A8H3AWB6_9AGAM</name>
<evidence type="ECO:0000256" key="1">
    <source>
        <dbReference type="SAM" id="SignalP"/>
    </source>
</evidence>
<comment type="caution">
    <text evidence="2">The sequence shown here is derived from an EMBL/GenBank/DDBJ whole genome shotgun (WGS) entry which is preliminary data.</text>
</comment>
<proteinExistence type="predicted"/>
<organism evidence="2 3">
    <name type="scientific">Rhizoctonia solani</name>
    <dbReference type="NCBI Taxonomy" id="456999"/>
    <lineage>
        <taxon>Eukaryota</taxon>
        <taxon>Fungi</taxon>
        <taxon>Dikarya</taxon>
        <taxon>Basidiomycota</taxon>
        <taxon>Agaricomycotina</taxon>
        <taxon>Agaricomycetes</taxon>
        <taxon>Cantharellales</taxon>
        <taxon>Ceratobasidiaceae</taxon>
        <taxon>Rhizoctonia</taxon>
    </lineage>
</organism>
<feature type="chain" id="PRO_5034897272" evidence="1">
    <location>
        <begin position="19"/>
        <end position="60"/>
    </location>
</feature>
<feature type="signal peptide" evidence="1">
    <location>
        <begin position="1"/>
        <end position="18"/>
    </location>
</feature>
<evidence type="ECO:0000313" key="2">
    <source>
        <dbReference type="EMBL" id="CAE6442027.1"/>
    </source>
</evidence>
<dbReference type="EMBL" id="CAJMWT010002399">
    <property type="protein sequence ID" value="CAE6442027.1"/>
    <property type="molecule type" value="Genomic_DNA"/>
</dbReference>
<evidence type="ECO:0000313" key="3">
    <source>
        <dbReference type="Proteomes" id="UP000663843"/>
    </source>
</evidence>
<accession>A0A8H3AWB6</accession>
<sequence>MKAFSFAGLLGLLGLARAAVLCNGPGAGQLSCLAVRIIDAPAHFTLLTTVDSIRDAKLLL</sequence>
<gene>
    <name evidence="2" type="ORF">RDB_LOCUS76530</name>
</gene>
<dbReference type="AlphaFoldDB" id="A0A8H3AWB6"/>
<keyword evidence="1" id="KW-0732">Signal</keyword>
<reference evidence="2" key="1">
    <citation type="submission" date="2021-01" db="EMBL/GenBank/DDBJ databases">
        <authorList>
            <person name="Kaushik A."/>
        </authorList>
    </citation>
    <scope>NUCLEOTIDE SEQUENCE</scope>
    <source>
        <strain evidence="2">AG2-2IIIB</strain>
    </source>
</reference>
<protein>
    <submittedName>
        <fullName evidence="2">Uncharacterized protein</fullName>
    </submittedName>
</protein>